<evidence type="ECO:0000313" key="5">
    <source>
        <dbReference type="Proteomes" id="UP000214646"/>
    </source>
</evidence>
<evidence type="ECO:0000256" key="1">
    <source>
        <dbReference type="ARBA" id="ARBA00022729"/>
    </source>
</evidence>
<reference evidence="5" key="1">
    <citation type="submission" date="2017-06" db="EMBL/GenBank/DDBJ databases">
        <title>Genome analysis of Fimbriiglobus ruber SP5, the first member of the order Planctomycetales with confirmed chitinolytic capability.</title>
        <authorList>
            <person name="Ravin N.V."/>
            <person name="Rakitin A.L."/>
            <person name="Ivanova A.A."/>
            <person name="Beletsky A.V."/>
            <person name="Kulichevskaya I.S."/>
            <person name="Mardanov A.V."/>
            <person name="Dedysh S.N."/>
        </authorList>
    </citation>
    <scope>NUCLEOTIDE SEQUENCE [LARGE SCALE GENOMIC DNA]</scope>
    <source>
        <strain evidence="5">SP5</strain>
    </source>
</reference>
<proteinExistence type="predicted"/>
<keyword evidence="2" id="KW-0812">Transmembrane</keyword>
<dbReference type="InterPro" id="IPR011519">
    <property type="entry name" value="UnbV_ASPIC"/>
</dbReference>
<dbReference type="PANTHER" id="PTHR16026">
    <property type="entry name" value="CARTILAGE ACIDIC PROTEIN 1"/>
    <property type="match status" value="1"/>
</dbReference>
<dbReference type="InterPro" id="IPR013517">
    <property type="entry name" value="FG-GAP"/>
</dbReference>
<dbReference type="PANTHER" id="PTHR16026:SF0">
    <property type="entry name" value="CARTILAGE ACIDIC PROTEIN 1"/>
    <property type="match status" value="1"/>
</dbReference>
<dbReference type="EMBL" id="NIDE01000017">
    <property type="protein sequence ID" value="OWK36011.1"/>
    <property type="molecule type" value="Genomic_DNA"/>
</dbReference>
<sequence>MKFSPVYLFAVVCIALVAVGAVLLYPSATNDRATPDGGTAVVAPAADTASAPQPAPEPVLPPGVQIRFVDATAAAGIRFDHFDGRTDMEYLMDSTGPGAAWIDYDQDGLLDLFLVQGGPFAPPYPPQTLTSKLYRNLGGGRFEDVTAAAGVGHVGCGQGATVGDYDNDGFPDLFVTCYGKPNVLYHNVPDGRGGRRFEDVTARAGMADHPDWKARSNWSTSATFLDYDNDGKLDLFVCSYVKVDLPHYPECISNRTKRRGPCPPSRFEGTKCVLYRNNGDGTFTDATHAAGVDSPNAKGLGVVALDLDDDGLVDLFVANDGVPNFLFRNLGGGKFEAFGPACGCLVNLVGTPQAYMGIAAGDLDGDGRPDLFVTAFAGETSSFFRNLGRCLFLDVTQGTGLGPPCWNRLKFGTCALDIDRDGSLDLVVANGHIARYIDADGDPTNTFRQLPQLFLNDGRGHFREFSKQAGPAFQKTYVGRALAQADYDNDGRTDLYLADSGGSAVLMHNETTTPNNWVRLELRGTKSNRDAIGAKVTFHVGGRKLVRHREGGGSYLSAHDPRLLVGLGSATAADKVEIRWPSGLVQQVGPLAGGRGYLVTEGQDKVEPRP</sequence>
<dbReference type="OrthoDB" id="5287961at2"/>
<dbReference type="InterPro" id="IPR028994">
    <property type="entry name" value="Integrin_alpha_N"/>
</dbReference>
<protein>
    <submittedName>
        <fullName evidence="4">ASPIC/UnbV domain protein</fullName>
    </submittedName>
</protein>
<keyword evidence="2" id="KW-1133">Transmembrane helix</keyword>
<gene>
    <name evidence="4" type="ORF">FRUB_08574</name>
</gene>
<evidence type="ECO:0000256" key="2">
    <source>
        <dbReference type="SAM" id="Phobius"/>
    </source>
</evidence>
<dbReference type="Proteomes" id="UP000214646">
    <property type="component" value="Unassembled WGS sequence"/>
</dbReference>
<evidence type="ECO:0000313" key="4">
    <source>
        <dbReference type="EMBL" id="OWK36011.1"/>
    </source>
</evidence>
<feature type="domain" description="ASPIC/UnbV" evidence="3">
    <location>
        <begin position="531"/>
        <end position="593"/>
    </location>
</feature>
<comment type="caution">
    <text evidence="4">The sequence shown here is derived from an EMBL/GenBank/DDBJ whole genome shotgun (WGS) entry which is preliminary data.</text>
</comment>
<keyword evidence="2" id="KW-0472">Membrane</keyword>
<keyword evidence="5" id="KW-1185">Reference proteome</keyword>
<dbReference type="RefSeq" id="WP_088259083.1">
    <property type="nucleotide sequence ID" value="NZ_NIDE01000017.1"/>
</dbReference>
<feature type="transmembrane region" description="Helical" evidence="2">
    <location>
        <begin position="6"/>
        <end position="25"/>
    </location>
</feature>
<keyword evidence="1" id="KW-0732">Signal</keyword>
<dbReference type="Pfam" id="PF13517">
    <property type="entry name" value="FG-GAP_3"/>
    <property type="match status" value="3"/>
</dbReference>
<dbReference type="Gene3D" id="2.130.10.130">
    <property type="entry name" value="Integrin alpha, N-terminal"/>
    <property type="match status" value="3"/>
</dbReference>
<dbReference type="AlphaFoldDB" id="A0A225D345"/>
<evidence type="ECO:0000259" key="3">
    <source>
        <dbReference type="Pfam" id="PF07593"/>
    </source>
</evidence>
<dbReference type="InterPro" id="IPR027039">
    <property type="entry name" value="Crtac1"/>
</dbReference>
<name>A0A225D345_9BACT</name>
<dbReference type="Pfam" id="PF07593">
    <property type="entry name" value="UnbV_ASPIC"/>
    <property type="match status" value="1"/>
</dbReference>
<dbReference type="SUPFAM" id="SSF69318">
    <property type="entry name" value="Integrin alpha N-terminal domain"/>
    <property type="match status" value="1"/>
</dbReference>
<accession>A0A225D345</accession>
<organism evidence="4 5">
    <name type="scientific">Fimbriiglobus ruber</name>
    <dbReference type="NCBI Taxonomy" id="1908690"/>
    <lineage>
        <taxon>Bacteria</taxon>
        <taxon>Pseudomonadati</taxon>
        <taxon>Planctomycetota</taxon>
        <taxon>Planctomycetia</taxon>
        <taxon>Gemmatales</taxon>
        <taxon>Gemmataceae</taxon>
        <taxon>Fimbriiglobus</taxon>
    </lineage>
</organism>